<dbReference type="InterPro" id="IPR017972">
    <property type="entry name" value="Cyt_P450_CS"/>
</dbReference>
<dbReference type="PRINTS" id="PR00385">
    <property type="entry name" value="P450"/>
</dbReference>
<dbReference type="PRINTS" id="PR00359">
    <property type="entry name" value="BP450"/>
</dbReference>
<feature type="region of interest" description="Disordered" evidence="8">
    <location>
        <begin position="53"/>
        <end position="79"/>
    </location>
</feature>
<dbReference type="GO" id="GO:0005506">
    <property type="term" value="F:iron ion binding"/>
    <property type="evidence" value="ECO:0007669"/>
    <property type="project" value="InterPro"/>
</dbReference>
<evidence type="ECO:0000256" key="1">
    <source>
        <dbReference type="ARBA" id="ARBA00010617"/>
    </source>
</evidence>
<dbReference type="FunFam" id="1.10.630.10:FF:000018">
    <property type="entry name" value="Cytochrome P450 monooxygenase"/>
    <property type="match status" value="1"/>
</dbReference>
<dbReference type="GO" id="GO:0004497">
    <property type="term" value="F:monooxygenase activity"/>
    <property type="evidence" value="ECO:0007669"/>
    <property type="project" value="UniProtKB-KW"/>
</dbReference>
<dbReference type="InterPro" id="IPR002397">
    <property type="entry name" value="Cyt_P450_B"/>
</dbReference>
<keyword evidence="10" id="KW-1185">Reference proteome</keyword>
<dbReference type="RefSeq" id="WP_184716241.1">
    <property type="nucleotide sequence ID" value="NZ_JACHJP010000003.1"/>
</dbReference>
<dbReference type="PROSITE" id="PS00086">
    <property type="entry name" value="CYTOCHROME_P450"/>
    <property type="match status" value="1"/>
</dbReference>
<dbReference type="SUPFAM" id="SSF48264">
    <property type="entry name" value="Cytochrome P450"/>
    <property type="match status" value="1"/>
</dbReference>
<keyword evidence="4 7" id="KW-0560">Oxidoreductase</keyword>
<dbReference type="Gene3D" id="1.10.630.10">
    <property type="entry name" value="Cytochrome P450"/>
    <property type="match status" value="1"/>
</dbReference>
<dbReference type="EMBL" id="JACHJP010000003">
    <property type="protein sequence ID" value="MBB4916696.1"/>
    <property type="molecule type" value="Genomic_DNA"/>
</dbReference>
<evidence type="ECO:0000313" key="9">
    <source>
        <dbReference type="EMBL" id="MBB4916696.1"/>
    </source>
</evidence>
<keyword evidence="3 7" id="KW-0479">Metal-binding</keyword>
<gene>
    <name evidence="9" type="ORF">FHS44_003784</name>
</gene>
<keyword evidence="5 7" id="KW-0408">Iron</keyword>
<comment type="similarity">
    <text evidence="1 7">Belongs to the cytochrome P450 family.</text>
</comment>
<organism evidence="9 10">
    <name type="scientific">Streptosporangium saharense</name>
    <dbReference type="NCBI Taxonomy" id="1706840"/>
    <lineage>
        <taxon>Bacteria</taxon>
        <taxon>Bacillati</taxon>
        <taxon>Actinomycetota</taxon>
        <taxon>Actinomycetes</taxon>
        <taxon>Streptosporangiales</taxon>
        <taxon>Streptosporangiaceae</taxon>
        <taxon>Streptosporangium</taxon>
    </lineage>
</organism>
<dbReference type="CDD" id="cd11030">
    <property type="entry name" value="CYP105-like"/>
    <property type="match status" value="1"/>
</dbReference>
<dbReference type="GO" id="GO:0020037">
    <property type="term" value="F:heme binding"/>
    <property type="evidence" value="ECO:0007669"/>
    <property type="project" value="InterPro"/>
</dbReference>
<protein>
    <submittedName>
        <fullName evidence="9">Cytochrome P450 monooxygenase</fullName>
    </submittedName>
</protein>
<proteinExistence type="inferred from homology"/>
<evidence type="ECO:0000256" key="7">
    <source>
        <dbReference type="RuleBase" id="RU000461"/>
    </source>
</evidence>
<dbReference type="PANTHER" id="PTHR46696">
    <property type="entry name" value="P450, PUTATIVE (EUROFUNG)-RELATED"/>
    <property type="match status" value="1"/>
</dbReference>
<evidence type="ECO:0000256" key="8">
    <source>
        <dbReference type="SAM" id="MobiDB-lite"/>
    </source>
</evidence>
<dbReference type="Proteomes" id="UP000552644">
    <property type="component" value="Unassembled WGS sequence"/>
</dbReference>
<reference evidence="9 10" key="1">
    <citation type="submission" date="2020-08" db="EMBL/GenBank/DDBJ databases">
        <title>Genomic Encyclopedia of Type Strains, Phase III (KMG-III): the genomes of soil and plant-associated and newly described type strains.</title>
        <authorList>
            <person name="Whitman W."/>
        </authorList>
    </citation>
    <scope>NUCLEOTIDE SEQUENCE [LARGE SCALE GENOMIC DNA]</scope>
    <source>
        <strain evidence="9 10">CECT 8840</strain>
    </source>
</reference>
<dbReference type="Pfam" id="PF00067">
    <property type="entry name" value="p450"/>
    <property type="match status" value="2"/>
</dbReference>
<accession>A0A7W7VNA8</accession>
<evidence type="ECO:0000256" key="2">
    <source>
        <dbReference type="ARBA" id="ARBA00022617"/>
    </source>
</evidence>
<evidence type="ECO:0000256" key="3">
    <source>
        <dbReference type="ARBA" id="ARBA00022723"/>
    </source>
</evidence>
<name>A0A7W7VNA8_9ACTN</name>
<evidence type="ECO:0000256" key="6">
    <source>
        <dbReference type="ARBA" id="ARBA00023033"/>
    </source>
</evidence>
<keyword evidence="2 7" id="KW-0349">Heme</keyword>
<comment type="caution">
    <text evidence="9">The sequence shown here is derived from an EMBL/GenBank/DDBJ whole genome shotgun (WGS) entry which is preliminary data.</text>
</comment>
<sequence>MAQSFPLPRGCPYAPPEEYGRLREEAPLVRAQLPRGEVWLVTRHAEAQRVLTDPGISTDPATPGHPMAAFTERPPTPEEQEVRRRFQVGQFIDMDPPEHGVYRRMLIPEFTVRRIREMRPAIQEATDRLIDDMVEAGPSADLVEAFGLALPSLVICELLGVPYADHDFFQSRTRMMIDAGAGGESAVTAATEIRNYLDGLVTEAEREPRDDLIGRLVLARRETGELTHDALVGMVFLLLVAGHETTANMIPLGVHALLRHPDQLDALRADPEGWPLAVEELLRYHSIVDWIAFDRVATQDMEIGGQAVRAGEGMFVLGASANRDPRVFDDPDTLDVGRGARNHLAFGYGVHQCLGQNLARAELEIAYRTLFERLPNLRVVGEDDELPFRYDGVIYGLAALPVTW</sequence>
<evidence type="ECO:0000256" key="5">
    <source>
        <dbReference type="ARBA" id="ARBA00023004"/>
    </source>
</evidence>
<dbReference type="GO" id="GO:0016705">
    <property type="term" value="F:oxidoreductase activity, acting on paired donors, with incorporation or reduction of molecular oxygen"/>
    <property type="evidence" value="ECO:0007669"/>
    <property type="project" value="InterPro"/>
</dbReference>
<dbReference type="InterPro" id="IPR036396">
    <property type="entry name" value="Cyt_P450_sf"/>
</dbReference>
<keyword evidence="6 7" id="KW-0503">Monooxygenase</keyword>
<evidence type="ECO:0000313" key="10">
    <source>
        <dbReference type="Proteomes" id="UP000552644"/>
    </source>
</evidence>
<dbReference type="InterPro" id="IPR001128">
    <property type="entry name" value="Cyt_P450"/>
</dbReference>
<dbReference type="PANTHER" id="PTHR46696:SF1">
    <property type="entry name" value="CYTOCHROME P450 YJIB-RELATED"/>
    <property type="match status" value="1"/>
</dbReference>
<evidence type="ECO:0000256" key="4">
    <source>
        <dbReference type="ARBA" id="ARBA00023002"/>
    </source>
</evidence>
<dbReference type="AlphaFoldDB" id="A0A7W7VNA8"/>